<sequence length="80" mass="8783">MVLKGLISYHYQHHISTTTISSYPSFLIPITTTTTVTLYSSVPPLPSFSRHDNHLDSHCEASTLQGLAGCSLARRVNPRG</sequence>
<dbReference type="Proteomes" id="UP000324222">
    <property type="component" value="Unassembled WGS sequence"/>
</dbReference>
<name>A0A5B7IXP3_PORTR</name>
<accession>A0A5B7IXP3</accession>
<proteinExistence type="predicted"/>
<comment type="caution">
    <text evidence="1">The sequence shown here is derived from an EMBL/GenBank/DDBJ whole genome shotgun (WGS) entry which is preliminary data.</text>
</comment>
<evidence type="ECO:0000313" key="1">
    <source>
        <dbReference type="EMBL" id="MPC87049.1"/>
    </source>
</evidence>
<gene>
    <name evidence="1" type="ORF">E2C01_081897</name>
</gene>
<keyword evidence="2" id="KW-1185">Reference proteome</keyword>
<organism evidence="1 2">
    <name type="scientific">Portunus trituberculatus</name>
    <name type="common">Swimming crab</name>
    <name type="synonym">Neptunus trituberculatus</name>
    <dbReference type="NCBI Taxonomy" id="210409"/>
    <lineage>
        <taxon>Eukaryota</taxon>
        <taxon>Metazoa</taxon>
        <taxon>Ecdysozoa</taxon>
        <taxon>Arthropoda</taxon>
        <taxon>Crustacea</taxon>
        <taxon>Multicrustacea</taxon>
        <taxon>Malacostraca</taxon>
        <taxon>Eumalacostraca</taxon>
        <taxon>Eucarida</taxon>
        <taxon>Decapoda</taxon>
        <taxon>Pleocyemata</taxon>
        <taxon>Brachyura</taxon>
        <taxon>Eubrachyura</taxon>
        <taxon>Portunoidea</taxon>
        <taxon>Portunidae</taxon>
        <taxon>Portuninae</taxon>
        <taxon>Portunus</taxon>
    </lineage>
</organism>
<dbReference type="EMBL" id="VSRR010073370">
    <property type="protein sequence ID" value="MPC87049.1"/>
    <property type="molecule type" value="Genomic_DNA"/>
</dbReference>
<dbReference type="AlphaFoldDB" id="A0A5B7IXP3"/>
<protein>
    <submittedName>
        <fullName evidence="1">Uncharacterized protein</fullName>
    </submittedName>
</protein>
<reference evidence="1 2" key="1">
    <citation type="submission" date="2019-05" db="EMBL/GenBank/DDBJ databases">
        <title>Another draft genome of Portunus trituberculatus and its Hox gene families provides insights of decapod evolution.</title>
        <authorList>
            <person name="Jeong J.-H."/>
            <person name="Song I."/>
            <person name="Kim S."/>
            <person name="Choi T."/>
            <person name="Kim D."/>
            <person name="Ryu S."/>
            <person name="Kim W."/>
        </authorList>
    </citation>
    <scope>NUCLEOTIDE SEQUENCE [LARGE SCALE GENOMIC DNA]</scope>
    <source>
        <tissue evidence="1">Muscle</tissue>
    </source>
</reference>
<evidence type="ECO:0000313" key="2">
    <source>
        <dbReference type="Proteomes" id="UP000324222"/>
    </source>
</evidence>